<feature type="transmembrane region" description="Helical" evidence="5">
    <location>
        <begin position="69"/>
        <end position="89"/>
    </location>
</feature>
<organism evidence="6 7">
    <name type="scientific">Pseudonocardia ammonioxydans</name>
    <dbReference type="NCBI Taxonomy" id="260086"/>
    <lineage>
        <taxon>Bacteria</taxon>
        <taxon>Bacillati</taxon>
        <taxon>Actinomycetota</taxon>
        <taxon>Actinomycetes</taxon>
        <taxon>Pseudonocardiales</taxon>
        <taxon>Pseudonocardiaceae</taxon>
        <taxon>Pseudonocardia</taxon>
    </lineage>
</organism>
<evidence type="ECO:0000256" key="4">
    <source>
        <dbReference type="ARBA" id="ARBA00023136"/>
    </source>
</evidence>
<evidence type="ECO:0000313" key="7">
    <source>
        <dbReference type="Proteomes" id="UP000199614"/>
    </source>
</evidence>
<reference evidence="6 7" key="1">
    <citation type="submission" date="2016-10" db="EMBL/GenBank/DDBJ databases">
        <authorList>
            <person name="de Groot N.N."/>
        </authorList>
    </citation>
    <scope>NUCLEOTIDE SEQUENCE [LARGE SCALE GENOMIC DNA]</scope>
    <source>
        <strain evidence="6 7">CGMCC 4.1877</strain>
    </source>
</reference>
<protein>
    <submittedName>
        <fullName evidence="6">DoxX-like family protein</fullName>
    </submittedName>
</protein>
<evidence type="ECO:0000256" key="3">
    <source>
        <dbReference type="ARBA" id="ARBA00022989"/>
    </source>
</evidence>
<dbReference type="OrthoDB" id="2629817at2"/>
<keyword evidence="3 5" id="KW-1133">Transmembrane helix</keyword>
<name>A0A1I5GRQ3_PSUAM</name>
<keyword evidence="7" id="KW-1185">Reference proteome</keyword>
<comment type="subcellular location">
    <subcellularLocation>
        <location evidence="1">Membrane</location>
        <topology evidence="1">Multi-pass membrane protein</topology>
    </subcellularLocation>
</comment>
<evidence type="ECO:0000313" key="6">
    <source>
        <dbReference type="EMBL" id="SFO38599.1"/>
    </source>
</evidence>
<dbReference type="RefSeq" id="WP_093354220.1">
    <property type="nucleotide sequence ID" value="NZ_FOUY01000050.1"/>
</dbReference>
<dbReference type="Proteomes" id="UP000199614">
    <property type="component" value="Unassembled WGS sequence"/>
</dbReference>
<keyword evidence="4 5" id="KW-0472">Membrane</keyword>
<gene>
    <name evidence="6" type="ORF">SAMN05216207_10506</name>
</gene>
<accession>A0A1I5GRQ3</accession>
<dbReference type="STRING" id="260086.SAMN05216207_10506"/>
<evidence type="ECO:0000256" key="2">
    <source>
        <dbReference type="ARBA" id="ARBA00022692"/>
    </source>
</evidence>
<dbReference type="InterPro" id="IPR032808">
    <property type="entry name" value="DoxX"/>
</dbReference>
<keyword evidence="2 5" id="KW-0812">Transmembrane</keyword>
<dbReference type="GO" id="GO:0016020">
    <property type="term" value="C:membrane"/>
    <property type="evidence" value="ECO:0007669"/>
    <property type="project" value="UniProtKB-SubCell"/>
</dbReference>
<feature type="transmembrane region" description="Helical" evidence="5">
    <location>
        <begin position="43"/>
        <end position="64"/>
    </location>
</feature>
<evidence type="ECO:0000256" key="5">
    <source>
        <dbReference type="SAM" id="Phobius"/>
    </source>
</evidence>
<dbReference type="EMBL" id="FOUY01000050">
    <property type="protein sequence ID" value="SFO38599.1"/>
    <property type="molecule type" value="Genomic_DNA"/>
</dbReference>
<proteinExistence type="predicted"/>
<dbReference type="AlphaFoldDB" id="A0A1I5GRQ3"/>
<evidence type="ECO:0000256" key="1">
    <source>
        <dbReference type="ARBA" id="ARBA00004141"/>
    </source>
</evidence>
<dbReference type="Pfam" id="PF13564">
    <property type="entry name" value="DoxX_2"/>
    <property type="match status" value="1"/>
</dbReference>
<sequence length="116" mass="11662">MSTAYVVLAALLAVVLAFSAYGKLTRATTVVQNLDRAGVPGSWYPWLAAAEAAGAIGLVAGIWLRPLGIAAAIGVVLYFVGAVVAHVVHRDTAGIKNPAPLLVAALAATVTGVLSA</sequence>